<proteinExistence type="predicted"/>
<protein>
    <submittedName>
        <fullName evidence="2">Uncharacterized protein</fullName>
    </submittedName>
</protein>
<reference evidence="2 3" key="1">
    <citation type="submission" date="2013-09" db="EMBL/GenBank/DDBJ databases">
        <title>Whole genome shotgun sequence of Novosphingobium tardaugens NBRC 16725.</title>
        <authorList>
            <person name="Isaki S."/>
            <person name="Hosoyama A."/>
            <person name="Tsuchikane K."/>
            <person name="Katsumata H."/>
            <person name="Ando Y."/>
            <person name="Yamazaki S."/>
            <person name="Fujita N."/>
        </authorList>
    </citation>
    <scope>NUCLEOTIDE SEQUENCE [LARGE SCALE GENOMIC DNA]</scope>
    <source>
        <strain evidence="2 3">NBRC 16725</strain>
    </source>
</reference>
<keyword evidence="1" id="KW-0732">Signal</keyword>
<feature type="signal peptide" evidence="1">
    <location>
        <begin position="1"/>
        <end position="34"/>
    </location>
</feature>
<dbReference type="EMBL" id="BASZ01000009">
    <property type="protein sequence ID" value="GAD50421.1"/>
    <property type="molecule type" value="Genomic_DNA"/>
</dbReference>
<evidence type="ECO:0000313" key="3">
    <source>
        <dbReference type="Proteomes" id="UP000016568"/>
    </source>
</evidence>
<dbReference type="Proteomes" id="UP000016568">
    <property type="component" value="Unassembled WGS sequence"/>
</dbReference>
<name>U2YAJ0_9SPHN</name>
<sequence>MFRLSVSKAMPGKGFCANVAAVALVMSVATPAMAGEGDSDVPPGSFIYQRDVGPRAAEDPGVPGKPSYVVLGGKDVIFSALGLQPLSDAEQAQVTAALDPRKNIVSDTVGAGLDILTSDRAGTQASLNGEHGGYVGDTISGAMSVVPAAMGALRTALGVDR</sequence>
<comment type="caution">
    <text evidence="2">The sequence shown here is derived from an EMBL/GenBank/DDBJ whole genome shotgun (WGS) entry which is preliminary data.</text>
</comment>
<organism evidence="2 3">
    <name type="scientific">Caenibius tardaugens NBRC 16725</name>
    <dbReference type="NCBI Taxonomy" id="1219035"/>
    <lineage>
        <taxon>Bacteria</taxon>
        <taxon>Pseudomonadati</taxon>
        <taxon>Pseudomonadota</taxon>
        <taxon>Alphaproteobacteria</taxon>
        <taxon>Sphingomonadales</taxon>
        <taxon>Erythrobacteraceae</taxon>
        <taxon>Caenibius</taxon>
    </lineage>
</organism>
<feature type="chain" id="PRO_5004636348" evidence="1">
    <location>
        <begin position="35"/>
        <end position="161"/>
    </location>
</feature>
<evidence type="ECO:0000313" key="2">
    <source>
        <dbReference type="EMBL" id="GAD50421.1"/>
    </source>
</evidence>
<keyword evidence="3" id="KW-1185">Reference proteome</keyword>
<gene>
    <name evidence="2" type="ORF">NT2_09_00290</name>
</gene>
<dbReference type="AlphaFoldDB" id="U2YAJ0"/>
<evidence type="ECO:0000256" key="1">
    <source>
        <dbReference type="SAM" id="SignalP"/>
    </source>
</evidence>
<accession>U2YAJ0</accession>